<feature type="domain" description="Peptidase M12B" evidence="11">
    <location>
        <begin position="426"/>
        <end position="652"/>
    </location>
</feature>
<dbReference type="EMBL" id="NNAY01000591">
    <property type="protein sequence ID" value="OXU27510.1"/>
    <property type="molecule type" value="Genomic_DNA"/>
</dbReference>
<evidence type="ECO:0000256" key="10">
    <source>
        <dbReference type="SAM" id="SignalP"/>
    </source>
</evidence>
<keyword evidence="2 8" id="KW-0479">Metal-binding</keyword>
<organism evidence="12 13">
    <name type="scientific">Trichomalopsis sarcophagae</name>
    <dbReference type="NCBI Taxonomy" id="543379"/>
    <lineage>
        <taxon>Eukaryota</taxon>
        <taxon>Metazoa</taxon>
        <taxon>Ecdysozoa</taxon>
        <taxon>Arthropoda</taxon>
        <taxon>Hexapoda</taxon>
        <taxon>Insecta</taxon>
        <taxon>Pterygota</taxon>
        <taxon>Neoptera</taxon>
        <taxon>Endopterygota</taxon>
        <taxon>Hymenoptera</taxon>
        <taxon>Apocrita</taxon>
        <taxon>Proctotrupomorpha</taxon>
        <taxon>Chalcidoidea</taxon>
        <taxon>Pteromalidae</taxon>
        <taxon>Pteromalinae</taxon>
        <taxon>Trichomalopsis</taxon>
    </lineage>
</organism>
<dbReference type="SUPFAM" id="SSF55486">
    <property type="entry name" value="Metalloproteases ('zincins'), catalytic domain"/>
    <property type="match status" value="2"/>
</dbReference>
<dbReference type="Pfam" id="PF01421">
    <property type="entry name" value="Reprolysin"/>
    <property type="match status" value="1"/>
</dbReference>
<evidence type="ECO:0000313" key="13">
    <source>
        <dbReference type="Proteomes" id="UP000215335"/>
    </source>
</evidence>
<dbReference type="AlphaFoldDB" id="A0A232FAJ9"/>
<dbReference type="GO" id="GO:0006509">
    <property type="term" value="P:membrane protein ectodomain proteolysis"/>
    <property type="evidence" value="ECO:0007669"/>
    <property type="project" value="TreeGrafter"/>
</dbReference>
<dbReference type="Proteomes" id="UP000215335">
    <property type="component" value="Unassembled WGS sequence"/>
</dbReference>
<keyword evidence="6" id="KW-1015">Disulfide bond</keyword>
<dbReference type="Gene3D" id="3.40.390.10">
    <property type="entry name" value="Collagenase (Catalytic Domain)"/>
    <property type="match status" value="2"/>
</dbReference>
<dbReference type="GO" id="GO:0004222">
    <property type="term" value="F:metalloendopeptidase activity"/>
    <property type="evidence" value="ECO:0007669"/>
    <property type="project" value="InterPro"/>
</dbReference>
<dbReference type="PROSITE" id="PS50215">
    <property type="entry name" value="ADAM_MEPRO"/>
    <property type="match status" value="1"/>
</dbReference>
<dbReference type="GO" id="GO:0046872">
    <property type="term" value="F:metal ion binding"/>
    <property type="evidence" value="ECO:0007669"/>
    <property type="project" value="UniProtKB-KW"/>
</dbReference>
<keyword evidence="13" id="KW-1185">Reference proteome</keyword>
<keyword evidence="7" id="KW-0325">Glycoprotein</keyword>
<feature type="region of interest" description="Disordered" evidence="9">
    <location>
        <begin position="395"/>
        <end position="417"/>
    </location>
</feature>
<feature type="binding site" evidence="8">
    <location>
        <position position="589"/>
    </location>
    <ligand>
        <name>Zn(2+)</name>
        <dbReference type="ChEBI" id="CHEBI:29105"/>
        <note>catalytic</note>
    </ligand>
</feature>
<evidence type="ECO:0000256" key="5">
    <source>
        <dbReference type="ARBA" id="ARBA00023049"/>
    </source>
</evidence>
<keyword evidence="5" id="KW-0482">Metalloprotease</keyword>
<feature type="signal peptide" evidence="10">
    <location>
        <begin position="1"/>
        <end position="17"/>
    </location>
</feature>
<keyword evidence="3" id="KW-0378">Hydrolase</keyword>
<dbReference type="InterPro" id="IPR041645">
    <property type="entry name" value="ADAMTS_CR_2"/>
</dbReference>
<evidence type="ECO:0000256" key="2">
    <source>
        <dbReference type="ARBA" id="ARBA00022723"/>
    </source>
</evidence>
<evidence type="ECO:0000313" key="12">
    <source>
        <dbReference type="EMBL" id="OXU27510.1"/>
    </source>
</evidence>
<feature type="compositionally biased region" description="Polar residues" evidence="9">
    <location>
        <begin position="400"/>
        <end position="409"/>
    </location>
</feature>
<dbReference type="PANTHER" id="PTHR11905:SF249">
    <property type="entry name" value="SOL NARAE, ISOFORM C"/>
    <property type="match status" value="1"/>
</dbReference>
<feature type="chain" id="PRO_5013393966" description="Peptidase M12B domain-containing protein" evidence="10">
    <location>
        <begin position="18"/>
        <end position="1038"/>
    </location>
</feature>
<sequence>MLLSIVLAVCLISSIHGEKLHEHMTNDEILSVFNVHHDAVKGLDYQLVNIIHLDPRNVSEGRRVRTRMSQPNLHLKAFSQNYTLYLEENDNVLLGSSTPVFIANASPRKRSPFSDDSNNIVYSRIQYPLPASFKMYHDVENRAAVTLEHEDDKFHVNGIVGDDIVIRSLPKRVHDEVLSKYSTRSKRSSIFDDDSFYFDNPFADPNSVFKDTYKTTHHVIIKPNVNDNRPVFGSLDTAWNEIKNNYFKNNEDDSFGGYVPWKNLHKTYNFSGPIYNRHNDPSTRFVSWQGSYKPYNSSGSTYVSHVTWRPMYEPFNWRQTTKAPFTWRPTTRLPFTWWRQPTIPTVTWYQPSINDPASWIFPTTKKPFADYTLPTRKPTPDSRLPIYTRLPPRIPATKKPVTSTTQNRISVIPAPAGPGTKRSDTVYPQLLIAVDYDTFKAHGSDVEEVSKYMAAFWNAVDLRYRELNSPNVRLNIAGLIIPKQPNSASYMEEHKVGAESALADETLITIGKYFAKNLKEFPKDMYDIVIGMTTSDLGSVNKTGKFEGGTTGIAFFKGACKLEYGIASGLVRDKGGFNGITTAAHEVAHALGAPHDGKESADVKGGPCSWEEGYLMSYNRKDKKGMHFSKCSVQAMQDYFSNPEAKCLKNKPNTGSPYPKLLPGKVLSRDEQCRRTMGNTWTSYVGYESNCATLWCKETDTTNIITHYRPPAEGTYCGEGASELVPIFHFRKSTGKAHKTLHIPTTTQNYTLYLKGNNYLVGTATPVYKAQPDPTLQLYHDVANEAALAVHTDHKNRQYIDGIIGEKLIRSLPSRIHDFVLAEYKNVLASSYEDDVYQSFVNESTDDPTIDRPVFYVAIDSIIGKVNTSTFEFYSDDSDDKVGDSSLSYDRSTVDLRFRELKNPKVRLNTAGLIIPESNKTFPYDTYDFIAFMSKAMYGIDLDEGGFQTGMNEGANIDGACGHLRPNEKVNVTAVINDVGFSELAHLFGTPHDDRTSASIPGGPCSWYGGYLMTYQRLDIRGIKWSKCSKKAMEIFFK</sequence>
<dbReference type="PANTHER" id="PTHR11905">
    <property type="entry name" value="ADAM A DISINTEGRIN AND METALLOPROTEASE DOMAIN"/>
    <property type="match status" value="1"/>
</dbReference>
<keyword evidence="4 8" id="KW-0862">Zinc</keyword>
<accession>A0A232FAJ9</accession>
<feature type="active site" evidence="8">
    <location>
        <position position="586"/>
    </location>
</feature>
<evidence type="ECO:0000259" key="11">
    <source>
        <dbReference type="PROSITE" id="PS50215"/>
    </source>
</evidence>
<reference evidence="12 13" key="1">
    <citation type="journal article" date="2017" name="Curr. Biol.">
        <title>The Evolution of Venom by Co-option of Single-Copy Genes.</title>
        <authorList>
            <person name="Martinson E.O."/>
            <person name="Mrinalini"/>
            <person name="Kelkar Y.D."/>
            <person name="Chang C.H."/>
            <person name="Werren J.H."/>
        </authorList>
    </citation>
    <scope>NUCLEOTIDE SEQUENCE [LARGE SCALE GENOMIC DNA]</scope>
    <source>
        <strain evidence="12 13">Alberta</strain>
        <tissue evidence="12">Whole body</tissue>
    </source>
</reference>
<dbReference type="InterPro" id="IPR001590">
    <property type="entry name" value="Peptidase_M12B"/>
</dbReference>
<feature type="binding site" evidence="8">
    <location>
        <position position="595"/>
    </location>
    <ligand>
        <name>Zn(2+)</name>
        <dbReference type="ChEBI" id="CHEBI:29105"/>
        <note>catalytic</note>
    </ligand>
</feature>
<evidence type="ECO:0000256" key="3">
    <source>
        <dbReference type="ARBA" id="ARBA00022801"/>
    </source>
</evidence>
<dbReference type="InterPro" id="IPR024079">
    <property type="entry name" value="MetalloPept_cat_dom_sf"/>
</dbReference>
<evidence type="ECO:0000256" key="6">
    <source>
        <dbReference type="ARBA" id="ARBA00023157"/>
    </source>
</evidence>
<name>A0A232FAJ9_9HYME</name>
<dbReference type="STRING" id="543379.A0A232FAJ9"/>
<feature type="binding site" evidence="8">
    <location>
        <position position="585"/>
    </location>
    <ligand>
        <name>Zn(2+)</name>
        <dbReference type="ChEBI" id="CHEBI:29105"/>
        <note>catalytic</note>
    </ligand>
</feature>
<dbReference type="Gene3D" id="3.40.1620.60">
    <property type="match status" value="1"/>
</dbReference>
<comment type="caution">
    <text evidence="12">The sequence shown here is derived from an EMBL/GenBank/DDBJ whole genome shotgun (WGS) entry which is preliminary data.</text>
</comment>
<evidence type="ECO:0000256" key="1">
    <source>
        <dbReference type="ARBA" id="ARBA00022670"/>
    </source>
</evidence>
<comment type="caution">
    <text evidence="8">Lacks conserved residue(s) required for the propagation of feature annotation.</text>
</comment>
<evidence type="ECO:0000256" key="8">
    <source>
        <dbReference type="PROSITE-ProRule" id="PRU00276"/>
    </source>
</evidence>
<protein>
    <recommendedName>
        <fullName evidence="11">Peptidase M12B domain-containing protein</fullName>
    </recommendedName>
</protein>
<keyword evidence="10" id="KW-0732">Signal</keyword>
<keyword evidence="1" id="KW-0645">Protease</keyword>
<proteinExistence type="predicted"/>
<evidence type="ECO:0000256" key="9">
    <source>
        <dbReference type="SAM" id="MobiDB-lite"/>
    </source>
</evidence>
<evidence type="ECO:0000256" key="4">
    <source>
        <dbReference type="ARBA" id="ARBA00022833"/>
    </source>
</evidence>
<evidence type="ECO:0000256" key="7">
    <source>
        <dbReference type="ARBA" id="ARBA00023180"/>
    </source>
</evidence>
<dbReference type="Pfam" id="PF17771">
    <property type="entry name" value="ADAMTS_CR_2"/>
    <property type="match status" value="1"/>
</dbReference>
<gene>
    <name evidence="12" type="ORF">TSAR_002326</name>
</gene>